<dbReference type="InterPro" id="IPR049162">
    <property type="entry name" value="GH59_C"/>
</dbReference>
<evidence type="ECO:0000256" key="10">
    <source>
        <dbReference type="ARBA" id="ARBA00023295"/>
    </source>
</evidence>
<evidence type="ECO:0000256" key="4">
    <source>
        <dbReference type="ARBA" id="ARBA00022801"/>
    </source>
</evidence>
<sequence length="690" mass="76981">MRHYETLSIASYLFCIVSSGSYFVDDTFGLGRTYDGIGGLSGGSATSKLLIGYPQKQRDEVLDYLFKPHFAASLQILKVEIGGDAQASDATEASHMHVEWEENYERGYEWWLMKEAKLRNPDIKLYGLPWAFPGWLGNGTQNPYRNNEKLADYIFKWIHGAQVYHNLKIDLIGIWNERWCDTEYVKVLRKKLDDNGYSDIRIVASDLDFGIVDFIKADSELASVVDYIGAHYPGVVSPEDAKEIGIPLWSSEDFSTYNDEVGGGCWARILNQNYVQGLMTSTIAWNLIDSFFQGLPWDRTSLMTAREPWSGNYAVESPIWMSAHTTQVTEIGWHYLPHGHGVGMLDGGGSYVSLVSPDLTELTIVVETMSHDHSVCIRPDLPPYTVQEQKVTFILGGNFAKITSLNVWQSKLKFNPGESSTYFQSLGPVPVINGKLSLTLGVDEIYSLTTLKTAMHGEYGLPPNSAPFPLPFVENFEEYPVSAEPYILAPQQGSFDVVDVGGDHKKVMRQMVLQPPIVWCQETLRYNGSLNLLGRFNWTDVDIDVDVQVGQINGSDGVFIGARIDNGGCGTYAAKGVFFFIFPKEKTFRVTNDIIGNTIIAEGKQESAIVYGWNRLSLSIKNQTVTGFCNDIQMFSVTAPNVPANGFVGVGTDIYGYADFDNIYLHSSTTWAQPQKLPSNPLYFVKEKTA</sequence>
<keyword evidence="8" id="KW-1015">Disulfide bond</keyword>
<keyword evidence="9" id="KW-0325">Glycoprotein</keyword>
<dbReference type="Gene3D" id="2.60.120.560">
    <property type="entry name" value="Exo-inulinase, domain 1"/>
    <property type="match status" value="1"/>
</dbReference>
<dbReference type="InterPro" id="IPR017853">
    <property type="entry name" value="GH"/>
</dbReference>
<dbReference type="Pfam" id="PF17387">
    <property type="entry name" value="Glyco_hydro_59M"/>
    <property type="match status" value="1"/>
</dbReference>
<keyword evidence="7" id="KW-0443">Lipid metabolism</keyword>
<dbReference type="InterPro" id="IPR001286">
    <property type="entry name" value="Glyco_hydro_59"/>
</dbReference>
<evidence type="ECO:0000256" key="1">
    <source>
        <dbReference type="ARBA" id="ARBA00005637"/>
    </source>
</evidence>
<evidence type="ECO:0000259" key="13">
    <source>
        <dbReference type="Pfam" id="PF02057"/>
    </source>
</evidence>
<dbReference type="PANTHER" id="PTHR15172">
    <property type="entry name" value="GALACTOCEREBROSIDASE"/>
    <property type="match status" value="1"/>
</dbReference>
<protein>
    <recommendedName>
        <fullName evidence="2">galactosylceramidase</fullName>
        <ecNumber evidence="2">3.2.1.46</ecNumber>
    </recommendedName>
    <alternativeName>
        <fullName evidence="11">Galactosylceramidase</fullName>
    </alternativeName>
</protein>
<dbReference type="Gene3D" id="3.20.20.80">
    <property type="entry name" value="Glycosidases"/>
    <property type="match status" value="1"/>
</dbReference>
<accession>A0AAV2IL96</accession>
<evidence type="ECO:0000256" key="11">
    <source>
        <dbReference type="ARBA" id="ARBA00033098"/>
    </source>
</evidence>
<feature type="active site" description="Proton donor/acceptor" evidence="12">
    <location>
        <position position="177"/>
    </location>
</feature>
<evidence type="ECO:0000256" key="9">
    <source>
        <dbReference type="ARBA" id="ARBA00023180"/>
    </source>
</evidence>
<proteinExistence type="inferred from homology"/>
<dbReference type="GO" id="GO:0005764">
    <property type="term" value="C:lysosome"/>
    <property type="evidence" value="ECO:0007669"/>
    <property type="project" value="TreeGrafter"/>
</dbReference>
<dbReference type="AlphaFoldDB" id="A0AAV2IL96"/>
<feature type="active site" description="Nucleophile" evidence="12">
    <location>
        <position position="252"/>
    </location>
</feature>
<evidence type="ECO:0000256" key="3">
    <source>
        <dbReference type="ARBA" id="ARBA00022729"/>
    </source>
</evidence>
<keyword evidence="6" id="KW-0442">Lipid degradation</keyword>
<dbReference type="GO" id="GO:0016020">
    <property type="term" value="C:membrane"/>
    <property type="evidence" value="ECO:0007669"/>
    <property type="project" value="GOC"/>
</dbReference>
<evidence type="ECO:0000313" key="16">
    <source>
        <dbReference type="EMBL" id="CAL1547008.1"/>
    </source>
</evidence>
<name>A0AAV2IL96_LYMST</name>
<reference evidence="16 17" key="1">
    <citation type="submission" date="2024-04" db="EMBL/GenBank/DDBJ databases">
        <authorList>
            <consortium name="Genoscope - CEA"/>
            <person name="William W."/>
        </authorList>
    </citation>
    <scope>NUCLEOTIDE SEQUENCE [LARGE SCALE GENOMIC DNA]</scope>
</reference>
<evidence type="ECO:0000256" key="8">
    <source>
        <dbReference type="ARBA" id="ARBA00023157"/>
    </source>
</evidence>
<evidence type="ECO:0000259" key="14">
    <source>
        <dbReference type="Pfam" id="PF17387"/>
    </source>
</evidence>
<evidence type="ECO:0000256" key="5">
    <source>
        <dbReference type="ARBA" id="ARBA00022919"/>
    </source>
</evidence>
<dbReference type="EMBL" id="CAXITT010000892">
    <property type="protein sequence ID" value="CAL1547008.1"/>
    <property type="molecule type" value="Genomic_DNA"/>
</dbReference>
<keyword evidence="5" id="KW-0746">Sphingolipid metabolism</keyword>
<keyword evidence="4" id="KW-0378">Hydrolase</keyword>
<dbReference type="FunFam" id="3.20.20.80:FF:000026">
    <property type="entry name" value="galactocerebrosidase precursor"/>
    <property type="match status" value="1"/>
</dbReference>
<evidence type="ECO:0000259" key="15">
    <source>
        <dbReference type="Pfam" id="PF21708"/>
    </source>
</evidence>
<keyword evidence="17" id="KW-1185">Reference proteome</keyword>
<dbReference type="SUPFAM" id="SSF51445">
    <property type="entry name" value="(Trans)glycosidases"/>
    <property type="match status" value="1"/>
</dbReference>
<dbReference type="PANTHER" id="PTHR15172:SF1">
    <property type="entry name" value="GALACTOCEREBROSIDASE"/>
    <property type="match status" value="1"/>
</dbReference>
<dbReference type="Gene3D" id="3.20.20.70">
    <property type="entry name" value="Aldolase class I"/>
    <property type="match status" value="1"/>
</dbReference>
<dbReference type="GO" id="GO:0004336">
    <property type="term" value="F:galactosylceramidase activity"/>
    <property type="evidence" value="ECO:0007669"/>
    <property type="project" value="UniProtKB-EC"/>
</dbReference>
<feature type="domain" description="Glycosyl hydrolase family 59 catalytic" evidence="13">
    <location>
        <begin position="34"/>
        <end position="327"/>
    </location>
</feature>
<comment type="similarity">
    <text evidence="1">Belongs to the glycosyl hydrolase 59 family.</text>
</comment>
<dbReference type="GO" id="GO:0006683">
    <property type="term" value="P:galactosylceramide catabolic process"/>
    <property type="evidence" value="ECO:0007669"/>
    <property type="project" value="InterPro"/>
</dbReference>
<keyword evidence="3" id="KW-0732">Signal</keyword>
<evidence type="ECO:0000256" key="12">
    <source>
        <dbReference type="PIRSR" id="PIRSR601286-50"/>
    </source>
</evidence>
<dbReference type="PRINTS" id="PR00850">
    <property type="entry name" value="GLHYDRLASE59"/>
</dbReference>
<dbReference type="Pfam" id="PF02057">
    <property type="entry name" value="Glyco_hydro_59"/>
    <property type="match status" value="1"/>
</dbReference>
<dbReference type="InterPro" id="IPR035394">
    <property type="entry name" value="Glyco_hydro_59_dom"/>
</dbReference>
<feature type="domain" description="Glycosyl hydrolase family 59 C-terminal lectin" evidence="15">
    <location>
        <begin position="491"/>
        <end position="665"/>
    </location>
</feature>
<comment type="caution">
    <text evidence="16">The sequence shown here is derived from an EMBL/GenBank/DDBJ whole genome shotgun (WGS) entry which is preliminary data.</text>
</comment>
<evidence type="ECO:0000256" key="7">
    <source>
        <dbReference type="ARBA" id="ARBA00023098"/>
    </source>
</evidence>
<dbReference type="Proteomes" id="UP001497497">
    <property type="component" value="Unassembled WGS sequence"/>
</dbReference>
<dbReference type="InterPro" id="IPR049161">
    <property type="entry name" value="GH59_cat"/>
</dbReference>
<evidence type="ECO:0000313" key="17">
    <source>
        <dbReference type="Proteomes" id="UP001497497"/>
    </source>
</evidence>
<feature type="domain" description="Glycosyl hydrolase family 59 central" evidence="14">
    <location>
        <begin position="340"/>
        <end position="454"/>
    </location>
</feature>
<evidence type="ECO:0000256" key="6">
    <source>
        <dbReference type="ARBA" id="ARBA00022963"/>
    </source>
</evidence>
<dbReference type="EC" id="3.2.1.46" evidence="2"/>
<organism evidence="16 17">
    <name type="scientific">Lymnaea stagnalis</name>
    <name type="common">Great pond snail</name>
    <name type="synonym">Helix stagnalis</name>
    <dbReference type="NCBI Taxonomy" id="6523"/>
    <lineage>
        <taxon>Eukaryota</taxon>
        <taxon>Metazoa</taxon>
        <taxon>Spiralia</taxon>
        <taxon>Lophotrochozoa</taxon>
        <taxon>Mollusca</taxon>
        <taxon>Gastropoda</taxon>
        <taxon>Heterobranchia</taxon>
        <taxon>Euthyneura</taxon>
        <taxon>Panpulmonata</taxon>
        <taxon>Hygrophila</taxon>
        <taxon>Lymnaeoidea</taxon>
        <taxon>Lymnaeidae</taxon>
        <taxon>Lymnaea</taxon>
    </lineage>
</organism>
<dbReference type="InterPro" id="IPR013785">
    <property type="entry name" value="Aldolase_TIM"/>
</dbReference>
<dbReference type="Pfam" id="PF21708">
    <property type="entry name" value="Glyco_hydro_59_C"/>
    <property type="match status" value="1"/>
</dbReference>
<keyword evidence="10" id="KW-0326">Glycosidase</keyword>
<evidence type="ECO:0000256" key="2">
    <source>
        <dbReference type="ARBA" id="ARBA00012657"/>
    </source>
</evidence>
<gene>
    <name evidence="16" type="ORF">GSLYS_00020378001</name>
</gene>